<evidence type="ECO:0000313" key="1">
    <source>
        <dbReference type="EMBL" id="KAL0906872.1"/>
    </source>
</evidence>
<organism evidence="1 2">
    <name type="scientific">Dendrobium thyrsiflorum</name>
    <name type="common">Pinecone-like raceme dendrobium</name>
    <name type="synonym">Orchid</name>
    <dbReference type="NCBI Taxonomy" id="117978"/>
    <lineage>
        <taxon>Eukaryota</taxon>
        <taxon>Viridiplantae</taxon>
        <taxon>Streptophyta</taxon>
        <taxon>Embryophyta</taxon>
        <taxon>Tracheophyta</taxon>
        <taxon>Spermatophyta</taxon>
        <taxon>Magnoliopsida</taxon>
        <taxon>Liliopsida</taxon>
        <taxon>Asparagales</taxon>
        <taxon>Orchidaceae</taxon>
        <taxon>Epidendroideae</taxon>
        <taxon>Malaxideae</taxon>
        <taxon>Dendrobiinae</taxon>
        <taxon>Dendrobium</taxon>
    </lineage>
</organism>
<evidence type="ECO:0000313" key="2">
    <source>
        <dbReference type="Proteomes" id="UP001552299"/>
    </source>
</evidence>
<sequence length="202" mass="22474">MHKNFGDTFSCKVPSNMDVDAISKSREVANSNALKAYSDVTAVTLRTPLAIPSSERSANAFASRKVFICPHIKYDACKVAVQLPSAGCFRFGPCFSRFGHVCCFVTSLLRMTDPTNDHGFIYNDQGKVDIIKSPFFNFSPDVDHSVEEYVDRIIFQLAVTIDEQISSVQWLVGGNTKKSTDVENFSMQTNSSGDEIFQEEEN</sequence>
<comment type="caution">
    <text evidence="1">The sequence shown here is derived from an EMBL/GenBank/DDBJ whole genome shotgun (WGS) entry which is preliminary data.</text>
</comment>
<dbReference type="AlphaFoldDB" id="A0ABD0U435"/>
<dbReference type="Proteomes" id="UP001552299">
    <property type="component" value="Unassembled WGS sequence"/>
</dbReference>
<proteinExistence type="predicted"/>
<gene>
    <name evidence="1" type="ORF">M5K25_025401</name>
</gene>
<keyword evidence="2" id="KW-1185">Reference proteome</keyword>
<accession>A0ABD0U435</accession>
<dbReference type="EMBL" id="JANQDX010000018">
    <property type="protein sequence ID" value="KAL0906872.1"/>
    <property type="molecule type" value="Genomic_DNA"/>
</dbReference>
<protein>
    <submittedName>
        <fullName evidence="1">Uncharacterized protein</fullName>
    </submittedName>
</protein>
<reference evidence="1 2" key="1">
    <citation type="journal article" date="2024" name="Plant Biotechnol. J.">
        <title>Dendrobium thyrsiflorum genome and its molecular insights into genes involved in important horticultural traits.</title>
        <authorList>
            <person name="Chen B."/>
            <person name="Wang J.Y."/>
            <person name="Zheng P.J."/>
            <person name="Li K.L."/>
            <person name="Liang Y.M."/>
            <person name="Chen X.F."/>
            <person name="Zhang C."/>
            <person name="Zhao X."/>
            <person name="He X."/>
            <person name="Zhang G.Q."/>
            <person name="Liu Z.J."/>
            <person name="Xu Q."/>
        </authorList>
    </citation>
    <scope>NUCLEOTIDE SEQUENCE [LARGE SCALE GENOMIC DNA]</scope>
    <source>
        <strain evidence="1">GZMU011</strain>
    </source>
</reference>
<name>A0ABD0U435_DENTH</name>